<comment type="caution">
    <text evidence="6">The sequence shown here is derived from an EMBL/GenBank/DDBJ whole genome shotgun (WGS) entry which is preliminary data.</text>
</comment>
<organism evidence="6 7">
    <name type="scientific">Corynebacterium freneyi DNF00450</name>
    <dbReference type="NCBI Taxonomy" id="1287475"/>
    <lineage>
        <taxon>Bacteria</taxon>
        <taxon>Bacillati</taxon>
        <taxon>Actinomycetota</taxon>
        <taxon>Actinomycetes</taxon>
        <taxon>Mycobacteriales</taxon>
        <taxon>Corynebacteriaceae</taxon>
        <taxon>Corynebacterium</taxon>
    </lineage>
</organism>
<dbReference type="Proteomes" id="UP000029548">
    <property type="component" value="Unassembled WGS sequence"/>
</dbReference>
<sequence>MPVHMRKGFIGRSAIAATLATGLAFAPALGGADTAPVAHAHDSVIASTPADGQNLDEFPRRIEMTFSGVPRDSFNTLAISNADTKEVLLTEQPELNGQVISFDVPESLDPGPGAYIVGFQITSSDGHSTRGKLSFSVGDHQVDAGGGSDLEEDAGVPTWAWIAGGGLVAVILAVVAGVAVVNRKAD</sequence>
<dbReference type="eggNOG" id="COG2372">
    <property type="taxonomic scope" value="Bacteria"/>
</dbReference>
<proteinExistence type="predicted"/>
<dbReference type="InterPro" id="IPR014756">
    <property type="entry name" value="Ig_E-set"/>
</dbReference>
<evidence type="ECO:0000256" key="2">
    <source>
        <dbReference type="ARBA" id="ARBA00023008"/>
    </source>
</evidence>
<dbReference type="EMBL" id="JRNE01000088">
    <property type="protein sequence ID" value="KGF14835.1"/>
    <property type="molecule type" value="Genomic_DNA"/>
</dbReference>
<gene>
    <name evidence="6" type="ORF">HMPREF1650_12785</name>
</gene>
<dbReference type="GO" id="GO:0042597">
    <property type="term" value="C:periplasmic space"/>
    <property type="evidence" value="ECO:0007669"/>
    <property type="project" value="InterPro"/>
</dbReference>
<keyword evidence="3" id="KW-0812">Transmembrane</keyword>
<protein>
    <recommendedName>
        <fullName evidence="5">CopC domain-containing protein</fullName>
    </recommendedName>
</protein>
<dbReference type="GO" id="GO:0005507">
    <property type="term" value="F:copper ion binding"/>
    <property type="evidence" value="ECO:0007669"/>
    <property type="project" value="InterPro"/>
</dbReference>
<dbReference type="InterPro" id="IPR007348">
    <property type="entry name" value="CopC_dom"/>
</dbReference>
<evidence type="ECO:0000259" key="5">
    <source>
        <dbReference type="Pfam" id="PF04234"/>
    </source>
</evidence>
<feature type="domain" description="CopC" evidence="5">
    <location>
        <begin position="41"/>
        <end position="137"/>
    </location>
</feature>
<feature type="transmembrane region" description="Helical" evidence="3">
    <location>
        <begin position="159"/>
        <end position="181"/>
    </location>
</feature>
<feature type="chain" id="PRO_5038838232" description="CopC domain-containing protein" evidence="4">
    <location>
        <begin position="27"/>
        <end position="186"/>
    </location>
</feature>
<evidence type="ECO:0000313" key="6">
    <source>
        <dbReference type="EMBL" id="KGF14835.1"/>
    </source>
</evidence>
<keyword evidence="2" id="KW-0186">Copper</keyword>
<keyword evidence="1 4" id="KW-0732">Signal</keyword>
<dbReference type="AlphaFoldDB" id="A0A095XXH3"/>
<keyword evidence="3" id="KW-0472">Membrane</keyword>
<dbReference type="Pfam" id="PF04234">
    <property type="entry name" value="CopC"/>
    <property type="match status" value="1"/>
</dbReference>
<dbReference type="SUPFAM" id="SSF81296">
    <property type="entry name" value="E set domains"/>
    <property type="match status" value="1"/>
</dbReference>
<reference evidence="6 7" key="1">
    <citation type="submission" date="2014-07" db="EMBL/GenBank/DDBJ databases">
        <authorList>
            <person name="McCorrison J."/>
            <person name="Sanka R."/>
            <person name="Torralba M."/>
            <person name="Gillis M."/>
            <person name="Haft D.H."/>
            <person name="Methe B."/>
            <person name="Sutton G."/>
            <person name="Nelson K.E."/>
        </authorList>
    </citation>
    <scope>NUCLEOTIDE SEQUENCE [LARGE SCALE GENOMIC DNA]</scope>
    <source>
        <strain evidence="6 7">DNF00450</strain>
    </source>
</reference>
<keyword evidence="3" id="KW-1133">Transmembrane helix</keyword>
<evidence type="ECO:0000313" key="7">
    <source>
        <dbReference type="Proteomes" id="UP000029548"/>
    </source>
</evidence>
<feature type="signal peptide" evidence="4">
    <location>
        <begin position="1"/>
        <end position="26"/>
    </location>
</feature>
<name>A0A095XXH3_9CORY</name>
<accession>A0A095XXH3</accession>
<dbReference type="GO" id="GO:0046688">
    <property type="term" value="P:response to copper ion"/>
    <property type="evidence" value="ECO:0007669"/>
    <property type="project" value="InterPro"/>
</dbReference>
<dbReference type="RefSeq" id="WP_035123920.1">
    <property type="nucleotide sequence ID" value="NZ_JRNE01000088.1"/>
</dbReference>
<evidence type="ECO:0000256" key="3">
    <source>
        <dbReference type="SAM" id="Phobius"/>
    </source>
</evidence>
<evidence type="ECO:0000256" key="1">
    <source>
        <dbReference type="ARBA" id="ARBA00022729"/>
    </source>
</evidence>
<dbReference type="Gene3D" id="2.60.40.1220">
    <property type="match status" value="1"/>
</dbReference>
<evidence type="ECO:0000256" key="4">
    <source>
        <dbReference type="SAM" id="SignalP"/>
    </source>
</evidence>
<dbReference type="InterPro" id="IPR014755">
    <property type="entry name" value="Cu-Rt/internalin_Ig-like"/>
</dbReference>